<dbReference type="InterPro" id="IPR013512">
    <property type="entry name" value="DXP_reductoisomerase_N"/>
</dbReference>
<dbReference type="InterPro" id="IPR003821">
    <property type="entry name" value="DXP_reductoisomerase"/>
</dbReference>
<dbReference type="Gene3D" id="1.10.1740.10">
    <property type="match status" value="1"/>
</dbReference>
<evidence type="ECO:0000256" key="1">
    <source>
        <dbReference type="ARBA" id="ARBA00005094"/>
    </source>
</evidence>
<dbReference type="EMBL" id="FQVY01000001">
    <property type="protein sequence ID" value="SHF70135.1"/>
    <property type="molecule type" value="Genomic_DNA"/>
</dbReference>
<keyword evidence="3 9" id="KW-0479">Metal-binding</keyword>
<dbReference type="PANTHER" id="PTHR30525:SF0">
    <property type="entry name" value="1-DEOXY-D-XYLULOSE 5-PHOSPHATE REDUCTOISOMERASE, CHLOROPLASTIC"/>
    <property type="match status" value="1"/>
</dbReference>
<dbReference type="PIRSF" id="PIRSF006205">
    <property type="entry name" value="Dxp_reductismrs"/>
    <property type="match status" value="1"/>
</dbReference>
<feature type="domain" description="1-deoxy-D-xylulose 5-phosphate reductoisomerase N-terminal" evidence="10">
    <location>
        <begin position="6"/>
        <end position="130"/>
    </location>
</feature>
<evidence type="ECO:0000256" key="9">
    <source>
        <dbReference type="HAMAP-Rule" id="MF_00183"/>
    </source>
</evidence>
<evidence type="ECO:0000256" key="6">
    <source>
        <dbReference type="ARBA" id="ARBA00023211"/>
    </source>
</evidence>
<comment type="function">
    <text evidence="9">Catalyzes the NADPH-dependent rearrangement and reduction of 1-deoxy-D-xylulose-5-phosphate (DXP) to 2-C-methyl-D-erythritol 4-phosphate (MEP).</text>
</comment>
<dbReference type="EMBL" id="WWVX01000001">
    <property type="protein sequence ID" value="MZL68731.1"/>
    <property type="molecule type" value="Genomic_DNA"/>
</dbReference>
<evidence type="ECO:0000313" key="15">
    <source>
        <dbReference type="Proteomes" id="UP000184089"/>
    </source>
</evidence>
<dbReference type="SUPFAM" id="SSF69055">
    <property type="entry name" value="1-deoxy-D-xylulose-5-phosphate reductoisomerase, C-terminal domain"/>
    <property type="match status" value="1"/>
</dbReference>
<evidence type="ECO:0000256" key="5">
    <source>
        <dbReference type="ARBA" id="ARBA00023002"/>
    </source>
</evidence>
<evidence type="ECO:0000259" key="11">
    <source>
        <dbReference type="Pfam" id="PF08436"/>
    </source>
</evidence>
<accession>A0AAQ1RUW8</accession>
<feature type="binding site" evidence="9">
    <location>
        <position position="217"/>
    </location>
    <ligand>
        <name>1-deoxy-D-xylulose 5-phosphate</name>
        <dbReference type="ChEBI" id="CHEBI:57792"/>
    </ligand>
</feature>
<feature type="binding site" evidence="9">
    <location>
        <position position="220"/>
    </location>
    <ligand>
        <name>1-deoxy-D-xylulose 5-phosphate</name>
        <dbReference type="ChEBI" id="CHEBI:57792"/>
    </ligand>
</feature>
<dbReference type="GO" id="GO:0030604">
    <property type="term" value="F:1-deoxy-D-xylulose-5-phosphate reductoisomerase activity"/>
    <property type="evidence" value="ECO:0007669"/>
    <property type="project" value="UniProtKB-UniRule"/>
</dbReference>
<dbReference type="Pfam" id="PF08436">
    <property type="entry name" value="DXP_redisom_C"/>
    <property type="match status" value="1"/>
</dbReference>
<feature type="domain" description="1-deoxy-D-xylulose 5-phosphate reductoisomerase C-terminal" evidence="11">
    <location>
        <begin position="144"/>
        <end position="228"/>
    </location>
</feature>
<dbReference type="Pfam" id="PF13288">
    <property type="entry name" value="DXPR_C"/>
    <property type="match status" value="1"/>
</dbReference>
<dbReference type="InterPro" id="IPR026877">
    <property type="entry name" value="DXPR_C"/>
</dbReference>
<evidence type="ECO:0000256" key="7">
    <source>
        <dbReference type="ARBA" id="ARBA00023229"/>
    </source>
</evidence>
<feature type="binding site" evidence="9">
    <location>
        <position position="13"/>
    </location>
    <ligand>
        <name>NADPH</name>
        <dbReference type="ChEBI" id="CHEBI:57783"/>
    </ligand>
</feature>
<evidence type="ECO:0000259" key="12">
    <source>
        <dbReference type="Pfam" id="PF13288"/>
    </source>
</evidence>
<dbReference type="GO" id="GO:0030145">
    <property type="term" value="F:manganese ion binding"/>
    <property type="evidence" value="ECO:0007669"/>
    <property type="project" value="TreeGrafter"/>
</dbReference>
<protein>
    <recommendedName>
        <fullName evidence="9">1-deoxy-D-xylulose 5-phosphate reductoisomerase</fullName>
        <shortName evidence="9">DXP reductoisomerase</shortName>
        <ecNumber evidence="9">1.1.1.267</ecNumber>
    </recommendedName>
    <alternativeName>
        <fullName evidence="9">1-deoxyxylulose-5-phosphate reductoisomerase</fullName>
    </alternativeName>
    <alternativeName>
        <fullName evidence="9">2-C-methyl-D-erythritol 4-phosphate synthase</fullName>
    </alternativeName>
</protein>
<comment type="pathway">
    <text evidence="1 9">Isoprenoid biosynthesis; isopentenyl diphosphate biosynthesis via DXP pathway; isopentenyl diphosphate from 1-deoxy-D-xylulose 5-phosphate: step 1/6.</text>
</comment>
<dbReference type="GO" id="GO:0051484">
    <property type="term" value="P:isopentenyl diphosphate biosynthetic process, methylerythritol 4-phosphate pathway involved in terpenoid biosynthetic process"/>
    <property type="evidence" value="ECO:0007669"/>
    <property type="project" value="UniProtKB-ARBA"/>
</dbReference>
<keyword evidence="4 9" id="KW-0521">NADP</keyword>
<feature type="binding site" evidence="9">
    <location>
        <position position="122"/>
    </location>
    <ligand>
        <name>NADPH</name>
        <dbReference type="ChEBI" id="CHEBI:57783"/>
    </ligand>
</feature>
<comment type="cofactor">
    <cofactor evidence="9">
        <name>Mg(2+)</name>
        <dbReference type="ChEBI" id="CHEBI:18420"/>
    </cofactor>
    <cofactor evidence="9">
        <name>Mn(2+)</name>
        <dbReference type="ChEBI" id="CHEBI:29035"/>
    </cofactor>
</comment>
<dbReference type="InterPro" id="IPR036291">
    <property type="entry name" value="NAD(P)-bd_dom_sf"/>
</dbReference>
<feature type="binding site" evidence="9">
    <location>
        <position position="14"/>
    </location>
    <ligand>
        <name>NADPH</name>
        <dbReference type="ChEBI" id="CHEBI:57783"/>
    </ligand>
</feature>
<dbReference type="Pfam" id="PF02670">
    <property type="entry name" value="DXP_reductoisom"/>
    <property type="match status" value="1"/>
</dbReference>
<dbReference type="InterPro" id="IPR036169">
    <property type="entry name" value="DXPR_C_sf"/>
</dbReference>
<reference evidence="13 16" key="3">
    <citation type="journal article" date="2019" name="Nat. Med.">
        <title>A library of human gut bacterial isolates paired with longitudinal multiomics data enables mechanistic microbiome research.</title>
        <authorList>
            <person name="Poyet M."/>
            <person name="Groussin M."/>
            <person name="Gibbons S.M."/>
            <person name="Avila-Pacheco J."/>
            <person name="Jiang X."/>
            <person name="Kearney S.M."/>
            <person name="Perrotta A.R."/>
            <person name="Berdy B."/>
            <person name="Zhao S."/>
            <person name="Lieberman T.D."/>
            <person name="Swanson P.K."/>
            <person name="Smith M."/>
            <person name="Roesemann S."/>
            <person name="Alexander J.E."/>
            <person name="Rich S.A."/>
            <person name="Livny J."/>
            <person name="Vlamakis H."/>
            <person name="Clish C."/>
            <person name="Bullock K."/>
            <person name="Deik A."/>
            <person name="Scott J."/>
            <person name="Pierce K.A."/>
            <person name="Xavier R.J."/>
            <person name="Alm E.J."/>
        </authorList>
    </citation>
    <scope>NUCLEOTIDE SEQUENCE [LARGE SCALE GENOMIC DNA]</scope>
    <source>
        <strain evidence="13 16">BIOML-A2</strain>
    </source>
</reference>
<evidence type="ECO:0000313" key="13">
    <source>
        <dbReference type="EMBL" id="MZL68731.1"/>
    </source>
</evidence>
<feature type="domain" description="DXP reductoisomerase C-terminal" evidence="12">
    <location>
        <begin position="260"/>
        <end position="376"/>
    </location>
</feature>
<feature type="binding site" evidence="9">
    <location>
        <position position="220"/>
    </location>
    <ligand>
        <name>Mn(2+)</name>
        <dbReference type="ChEBI" id="CHEBI:29035"/>
    </ligand>
</feature>
<dbReference type="NCBIfam" id="NF009114">
    <property type="entry name" value="PRK12464.1"/>
    <property type="match status" value="1"/>
</dbReference>
<dbReference type="SUPFAM" id="SSF51735">
    <property type="entry name" value="NAD(P)-binding Rossmann-fold domains"/>
    <property type="match status" value="1"/>
</dbReference>
<reference evidence="15" key="1">
    <citation type="submission" date="2016-11" db="EMBL/GenBank/DDBJ databases">
        <authorList>
            <person name="Jaros S."/>
            <person name="Januszkiewicz K."/>
            <person name="Wedrychowicz H."/>
        </authorList>
    </citation>
    <scope>NUCLEOTIDE SEQUENCE [LARGE SCALE GENOMIC DNA]</scope>
    <source>
        <strain evidence="15">DSM 4029</strain>
    </source>
</reference>
<evidence type="ECO:0000256" key="2">
    <source>
        <dbReference type="ARBA" id="ARBA00006825"/>
    </source>
</evidence>
<comment type="catalytic activity">
    <reaction evidence="8">
        <text>2-C-methyl-D-erythritol 4-phosphate + NADP(+) = 1-deoxy-D-xylulose 5-phosphate + NADPH + H(+)</text>
        <dbReference type="Rhea" id="RHEA:13717"/>
        <dbReference type="ChEBI" id="CHEBI:15378"/>
        <dbReference type="ChEBI" id="CHEBI:57783"/>
        <dbReference type="ChEBI" id="CHEBI:57792"/>
        <dbReference type="ChEBI" id="CHEBI:58262"/>
        <dbReference type="ChEBI" id="CHEBI:58349"/>
        <dbReference type="EC" id="1.1.1.267"/>
    </reaction>
    <physiologicalReaction direction="right-to-left" evidence="8">
        <dbReference type="Rhea" id="RHEA:13719"/>
    </physiologicalReaction>
</comment>
<dbReference type="RefSeq" id="WP_021658619.1">
    <property type="nucleotide sequence ID" value="NZ_FQVY01000001.1"/>
</dbReference>
<comment type="caution">
    <text evidence="9">Lacks conserved residue(s) required for the propagation of feature annotation.</text>
</comment>
<dbReference type="EC" id="1.1.1.267" evidence="9"/>
<dbReference type="SUPFAM" id="SSF55347">
    <property type="entry name" value="Glyceraldehyde-3-phosphate dehydrogenase-like, C-terminal domain"/>
    <property type="match status" value="1"/>
</dbReference>
<name>A0AAQ1RUW8_9FIRM</name>
<feature type="binding site" evidence="9">
    <location>
        <position position="150"/>
    </location>
    <ligand>
        <name>Mn(2+)</name>
        <dbReference type="ChEBI" id="CHEBI:29035"/>
    </ligand>
</feature>
<feature type="binding site" evidence="9">
    <location>
        <position position="204"/>
    </location>
    <ligand>
        <name>NADPH</name>
        <dbReference type="ChEBI" id="CHEBI:57783"/>
    </ligand>
</feature>
<dbReference type="Gene3D" id="3.40.50.720">
    <property type="entry name" value="NAD(P)-binding Rossmann-like Domain"/>
    <property type="match status" value="1"/>
</dbReference>
<dbReference type="HAMAP" id="MF_00183">
    <property type="entry name" value="DXP_reductoisom"/>
    <property type="match status" value="1"/>
</dbReference>
<evidence type="ECO:0000313" key="14">
    <source>
        <dbReference type="EMBL" id="SHF70135.1"/>
    </source>
</evidence>
<evidence type="ECO:0000259" key="10">
    <source>
        <dbReference type="Pfam" id="PF02670"/>
    </source>
</evidence>
<feature type="binding site" evidence="9">
    <location>
        <position position="211"/>
    </location>
    <ligand>
        <name>1-deoxy-D-xylulose 5-phosphate</name>
        <dbReference type="ChEBI" id="CHEBI:57792"/>
    </ligand>
</feature>
<keyword evidence="16" id="KW-1185">Reference proteome</keyword>
<dbReference type="PANTHER" id="PTHR30525">
    <property type="entry name" value="1-DEOXY-D-XYLULOSE 5-PHOSPHATE REDUCTOISOMERASE"/>
    <property type="match status" value="1"/>
</dbReference>
<comment type="caution">
    <text evidence="14">The sequence shown here is derived from an EMBL/GenBank/DDBJ whole genome shotgun (WGS) entry which is preliminary data.</text>
</comment>
<dbReference type="NCBIfam" id="TIGR00243">
    <property type="entry name" value="Dxr"/>
    <property type="match status" value="1"/>
</dbReference>
<reference evidence="14" key="2">
    <citation type="submission" date="2016-11" db="EMBL/GenBank/DDBJ databases">
        <authorList>
            <person name="Varghese N."/>
            <person name="Submissions S."/>
        </authorList>
    </citation>
    <scope>NUCLEOTIDE SEQUENCE</scope>
    <source>
        <strain evidence="14">DSM 4029</strain>
    </source>
</reference>
<dbReference type="Proteomes" id="UP000474718">
    <property type="component" value="Unassembled WGS sequence"/>
</dbReference>
<dbReference type="FunFam" id="3.40.50.720:FF:000045">
    <property type="entry name" value="1-deoxy-D-xylulose 5-phosphate reductoisomerase"/>
    <property type="match status" value="1"/>
</dbReference>
<organism evidence="14 15">
    <name type="scientific">Bittarella massiliensis</name>
    <name type="common">ex Durand et al. 2017</name>
    <dbReference type="NCBI Taxonomy" id="1720313"/>
    <lineage>
        <taxon>Bacteria</taxon>
        <taxon>Bacillati</taxon>
        <taxon>Bacillota</taxon>
        <taxon>Clostridia</taxon>
        <taxon>Eubacteriales</taxon>
        <taxon>Oscillospiraceae</taxon>
        <taxon>Bittarella (ex Durand et al. 2017)</taxon>
    </lineage>
</organism>
<sequence length="383" mass="41364">MCAKKVTVLGSTGSIGTQALDVIEKNGYEVVGLSANSSVLELENQVRRFRPPFACMVDERAARALRDALRDTDTKVLAGVDGLCELAAREEADVVLNSVVGMVGLRPTLAAIGAGKPVALANKETLVAGGKLVTEAARAKRVPILPVDSEHSAIFQCLQDRHSARALKKVILTASGGPFFGRGREELEKVSIEDALNHPNWSMGAKITVDSATLMNKGLELIEAAWLFDKTPDEIEIVVHRESVIHSLVEFDDHSVLAQLGVPDMRIPIQYALTYPERLPSPVKELSLTNYPTLHFAKPDIETFTCLKTCIEAARRGGLAPCAISGANEEAVALFLDGKIGFLEIGELVRGAMNTVPRADVYSLEDVLQTDAQARAYVRAQAR</sequence>
<dbReference type="AlphaFoldDB" id="A0AAQ1RUW8"/>
<evidence type="ECO:0000256" key="8">
    <source>
        <dbReference type="ARBA" id="ARBA00048543"/>
    </source>
</evidence>
<dbReference type="GO" id="GO:0070402">
    <property type="term" value="F:NADPH binding"/>
    <property type="evidence" value="ECO:0007669"/>
    <property type="project" value="InterPro"/>
</dbReference>
<evidence type="ECO:0000256" key="3">
    <source>
        <dbReference type="ARBA" id="ARBA00022723"/>
    </source>
</evidence>
<feature type="binding site" evidence="9">
    <location>
        <position position="124"/>
    </location>
    <ligand>
        <name>NADPH</name>
        <dbReference type="ChEBI" id="CHEBI:57783"/>
    </ligand>
</feature>
<evidence type="ECO:0000256" key="4">
    <source>
        <dbReference type="ARBA" id="ARBA00022857"/>
    </source>
</evidence>
<dbReference type="Proteomes" id="UP000184089">
    <property type="component" value="Unassembled WGS sequence"/>
</dbReference>
<feature type="binding site" evidence="9">
    <location>
        <position position="12"/>
    </location>
    <ligand>
        <name>NADPH</name>
        <dbReference type="ChEBI" id="CHEBI:57783"/>
    </ligand>
</feature>
<feature type="binding site" evidence="9">
    <location>
        <position position="149"/>
    </location>
    <ligand>
        <name>1-deoxy-D-xylulose 5-phosphate</name>
        <dbReference type="ChEBI" id="CHEBI:57792"/>
    </ligand>
</feature>
<feature type="binding site" evidence="9">
    <location>
        <position position="216"/>
    </location>
    <ligand>
        <name>1-deoxy-D-xylulose 5-phosphate</name>
        <dbReference type="ChEBI" id="CHEBI:57792"/>
    </ligand>
</feature>
<dbReference type="InterPro" id="IPR013644">
    <property type="entry name" value="DXP_reductoisomerase_C"/>
</dbReference>
<evidence type="ECO:0000313" key="16">
    <source>
        <dbReference type="Proteomes" id="UP000474718"/>
    </source>
</evidence>
<keyword evidence="6 9" id="KW-0464">Manganese</keyword>
<feature type="binding site" evidence="9">
    <location>
        <position position="123"/>
    </location>
    <ligand>
        <name>1-deoxy-D-xylulose 5-phosphate</name>
        <dbReference type="ChEBI" id="CHEBI:57792"/>
    </ligand>
</feature>
<proteinExistence type="inferred from homology"/>
<keyword evidence="9" id="KW-0460">Magnesium</keyword>
<feature type="binding site" evidence="9">
    <location>
        <position position="148"/>
    </location>
    <ligand>
        <name>Mn(2+)</name>
        <dbReference type="ChEBI" id="CHEBI:29035"/>
    </ligand>
</feature>
<comment type="similarity">
    <text evidence="2 9">Belongs to the DXR family.</text>
</comment>
<keyword evidence="5 9" id="KW-0560">Oxidoreductase</keyword>
<feature type="binding site" evidence="9">
    <location>
        <position position="175"/>
    </location>
    <ligand>
        <name>1-deoxy-D-xylulose 5-phosphate</name>
        <dbReference type="ChEBI" id="CHEBI:57792"/>
    </ligand>
</feature>
<feature type="binding site" evidence="9">
    <location>
        <position position="198"/>
    </location>
    <ligand>
        <name>1-deoxy-D-xylulose 5-phosphate</name>
        <dbReference type="ChEBI" id="CHEBI:57792"/>
    </ligand>
</feature>
<feature type="binding site" evidence="9">
    <location>
        <position position="150"/>
    </location>
    <ligand>
        <name>1-deoxy-D-xylulose 5-phosphate</name>
        <dbReference type="ChEBI" id="CHEBI:57792"/>
    </ligand>
</feature>
<gene>
    <name evidence="9" type="primary">dxr</name>
    <name evidence="13" type="ORF">GT747_02935</name>
    <name evidence="14" type="ORF">SAMN05444424_0389</name>
</gene>
<keyword evidence="7 9" id="KW-0414">Isoprene biosynthesis</keyword>
<feature type="binding site" evidence="9">
    <location>
        <position position="15"/>
    </location>
    <ligand>
        <name>NADPH</name>
        <dbReference type="ChEBI" id="CHEBI:57783"/>
    </ligand>
</feature>